<dbReference type="EMBL" id="QDDR01000003">
    <property type="protein sequence ID" value="PVE48209.1"/>
    <property type="molecule type" value="Genomic_DNA"/>
</dbReference>
<organism evidence="1 2">
    <name type="scientific">Pararhodobacter aggregans</name>
    <dbReference type="NCBI Taxonomy" id="404875"/>
    <lineage>
        <taxon>Bacteria</taxon>
        <taxon>Pseudomonadati</taxon>
        <taxon>Pseudomonadota</taxon>
        <taxon>Alphaproteobacteria</taxon>
        <taxon>Rhodobacterales</taxon>
        <taxon>Paracoccaceae</taxon>
        <taxon>Pararhodobacter</taxon>
    </lineage>
</organism>
<evidence type="ECO:0000313" key="1">
    <source>
        <dbReference type="EMBL" id="PVE48209.1"/>
    </source>
</evidence>
<name>A0A2T7UUG3_9RHOB</name>
<reference evidence="1 2" key="1">
    <citation type="journal article" date="2011" name="Syst. Appl. Microbiol.">
        <title>Defluviimonas denitrificans gen. nov., sp. nov., and Pararhodobacter aggregans gen. nov., sp. nov., non-phototrophic Rhodobacteraceae from the biofilter of a marine aquaculture.</title>
        <authorList>
            <person name="Foesel B.U."/>
            <person name="Drake H.L."/>
            <person name="Schramm A."/>
        </authorList>
    </citation>
    <scope>NUCLEOTIDE SEQUENCE [LARGE SCALE GENOMIC DNA]</scope>
    <source>
        <strain evidence="1 2">D1-19</strain>
    </source>
</reference>
<protein>
    <recommendedName>
        <fullName evidence="3">Type II toxin-antitoxin system HicB family antitoxin</fullName>
    </recommendedName>
</protein>
<dbReference type="OrthoDB" id="5195850at2"/>
<dbReference type="AlphaFoldDB" id="A0A2T7UUG3"/>
<proteinExistence type="predicted"/>
<keyword evidence="2" id="KW-1185">Reference proteome</keyword>
<accession>A0A2T7UUG3</accession>
<gene>
    <name evidence="1" type="ORF">DDE23_08770</name>
</gene>
<dbReference type="Proteomes" id="UP000244810">
    <property type="component" value="Unassembled WGS sequence"/>
</dbReference>
<dbReference type="RefSeq" id="WP_107751582.1">
    <property type="nucleotide sequence ID" value="NZ_QBKF01000004.1"/>
</dbReference>
<evidence type="ECO:0000313" key="2">
    <source>
        <dbReference type="Proteomes" id="UP000244810"/>
    </source>
</evidence>
<sequence>MKVREYLSIPYLLEAQAVERDGRWTRRLRYPELGSVAAEHDDVEVALVELERARITEVMRRLRAGDPPPVPRRPLETTDQGWWARHLGLGALVEGQLDREGAELAGR</sequence>
<comment type="caution">
    <text evidence="1">The sequence shown here is derived from an EMBL/GenBank/DDBJ whole genome shotgun (WGS) entry which is preliminary data.</text>
</comment>
<evidence type="ECO:0008006" key="3">
    <source>
        <dbReference type="Google" id="ProtNLM"/>
    </source>
</evidence>